<dbReference type="GO" id="GO:0006406">
    <property type="term" value="P:mRNA export from nucleus"/>
    <property type="evidence" value="ECO:0007669"/>
    <property type="project" value="TreeGrafter"/>
</dbReference>
<reference evidence="5" key="1">
    <citation type="submission" date="2021-06" db="EMBL/GenBank/DDBJ databases">
        <authorList>
            <person name="Hodson N. C."/>
            <person name="Mongue J. A."/>
            <person name="Jaron S. K."/>
        </authorList>
    </citation>
    <scope>NUCLEOTIDE SEQUENCE</scope>
</reference>
<evidence type="ECO:0000256" key="3">
    <source>
        <dbReference type="ARBA" id="ARBA00023242"/>
    </source>
</evidence>
<comment type="subcellular location">
    <subcellularLocation>
        <location evidence="1">Nucleus</location>
    </subcellularLocation>
</comment>
<name>A0A8J2NYP4_9HEXA</name>
<keyword evidence="6" id="KW-1185">Reference proteome</keyword>
<dbReference type="EMBL" id="CAJVCH010104378">
    <property type="protein sequence ID" value="CAG7723978.1"/>
    <property type="molecule type" value="Genomic_DNA"/>
</dbReference>
<keyword evidence="3" id="KW-0539">Nucleus</keyword>
<dbReference type="PANTHER" id="PTHR13375:SF3">
    <property type="entry name" value="THO COMPLEX SUBUNIT 5 HOMOLOG"/>
    <property type="match status" value="1"/>
</dbReference>
<dbReference type="Pfam" id="PF09766">
    <property type="entry name" value="FmiP_Thoc5"/>
    <property type="match status" value="1"/>
</dbReference>
<comment type="similarity">
    <text evidence="2">Belongs to the THOC5 family.</text>
</comment>
<protein>
    <recommendedName>
        <fullName evidence="7">THO complex subunit 5</fullName>
    </recommendedName>
</protein>
<dbReference type="GO" id="GO:0003729">
    <property type="term" value="F:mRNA binding"/>
    <property type="evidence" value="ECO:0007669"/>
    <property type="project" value="TreeGrafter"/>
</dbReference>
<dbReference type="GO" id="GO:0000445">
    <property type="term" value="C:THO complex part of transcription export complex"/>
    <property type="evidence" value="ECO:0007669"/>
    <property type="project" value="TreeGrafter"/>
</dbReference>
<evidence type="ECO:0000313" key="5">
    <source>
        <dbReference type="EMBL" id="CAG7723978.1"/>
    </source>
</evidence>
<sequence>MPRDSDAKTSETSSTRKTITRSEGGKSTSSSKDSSSDVGSKASGGDRNPPIVLDKKDVYESVIKHESEAAVAANIDLSAQEFLETSEEFQEVLQDIYNLKLSDNFDEEELEELKTEGLLLLNKLRHLNRISKLRLKLVKDDALNHRQDVDRNHLLLQNLLYEATHLKKQVEAVQEYKGQDEEIDLIPVDKFYQVAPLKISNPEVTKVNDHYLRVARLEHEFILRQELTNSCADLEKTKDAVAFNIESSRKKLDSIRPLLHAVLESTKPVQEFFGMNVWKEQKELQTSYLLPIPLYCLFIQSCAYKDSLKPDGFEFSAKICGDIEAAREYIEDVDEDEPEEDSDSDMECDVDDIDNADSGLSGRRKPRKGNTSRAEKTSPRRKLVQTHPLWVDWTLKISSGETVIITFSYACKLQVVTVKSKIEAGVFSDRIPSLLSQADSILTELYPGDNGMECPNPATFYHLRKADVEEFSELVGEVGRPYVWAQKVSGLSFPSIIKHMQDYACLKPMAKQQRPDVKYSSMKIEKTVQNIFERLRNQSMLWSQIKALEIRDIVIPSKTRPWFPKKFASIFVSWEYYSLSHIPSMLSRCLSRNKKFNISSELKEMVFKAVVERGRVKLHAFVIIGMNFPATPPVCLLVMEKDGVEYDSSNDFAIKEMEKEINYYTVRDFPQYPEYLLVLQIYRMMYNLDVVLETDNLIGETSGPAEFGRDKVFSSLRRGRNGRRPLLYGASGSETYVLHTVDIISGFFRCLIFLIFKSSGSSSLSSCISTYSRNYHCN</sequence>
<feature type="compositionally biased region" description="Low complexity" evidence="4">
    <location>
        <begin position="25"/>
        <end position="46"/>
    </location>
</feature>
<dbReference type="InterPro" id="IPR019163">
    <property type="entry name" value="THO_Thoc5"/>
</dbReference>
<evidence type="ECO:0000256" key="4">
    <source>
        <dbReference type="SAM" id="MobiDB-lite"/>
    </source>
</evidence>
<proteinExistence type="inferred from homology"/>
<dbReference type="Proteomes" id="UP000708208">
    <property type="component" value="Unassembled WGS sequence"/>
</dbReference>
<feature type="region of interest" description="Disordered" evidence="4">
    <location>
        <begin position="332"/>
        <end position="381"/>
    </location>
</feature>
<comment type="caution">
    <text evidence="5">The sequence shown here is derived from an EMBL/GenBank/DDBJ whole genome shotgun (WGS) entry which is preliminary data.</text>
</comment>
<feature type="region of interest" description="Disordered" evidence="4">
    <location>
        <begin position="1"/>
        <end position="52"/>
    </location>
</feature>
<gene>
    <name evidence="5" type="ORF">AFUS01_LOCUS13028</name>
</gene>
<organism evidence="5 6">
    <name type="scientific">Allacma fusca</name>
    <dbReference type="NCBI Taxonomy" id="39272"/>
    <lineage>
        <taxon>Eukaryota</taxon>
        <taxon>Metazoa</taxon>
        <taxon>Ecdysozoa</taxon>
        <taxon>Arthropoda</taxon>
        <taxon>Hexapoda</taxon>
        <taxon>Collembola</taxon>
        <taxon>Symphypleona</taxon>
        <taxon>Sminthuridae</taxon>
        <taxon>Allacma</taxon>
    </lineage>
</organism>
<evidence type="ECO:0000256" key="2">
    <source>
        <dbReference type="ARBA" id="ARBA00008044"/>
    </source>
</evidence>
<dbReference type="PANTHER" id="PTHR13375">
    <property type="entry name" value="FMS INTERACTING PROTEIN"/>
    <property type="match status" value="1"/>
</dbReference>
<evidence type="ECO:0000313" key="6">
    <source>
        <dbReference type="Proteomes" id="UP000708208"/>
    </source>
</evidence>
<dbReference type="OrthoDB" id="20582at2759"/>
<evidence type="ECO:0000256" key="1">
    <source>
        <dbReference type="ARBA" id="ARBA00004123"/>
    </source>
</evidence>
<feature type="compositionally biased region" description="Acidic residues" evidence="4">
    <location>
        <begin position="332"/>
        <end position="355"/>
    </location>
</feature>
<accession>A0A8J2NYP4</accession>
<dbReference type="AlphaFoldDB" id="A0A8J2NYP4"/>
<evidence type="ECO:0008006" key="7">
    <source>
        <dbReference type="Google" id="ProtNLM"/>
    </source>
</evidence>